<keyword evidence="3" id="KW-0560">Oxidoreductase</keyword>
<evidence type="ECO:0000256" key="1">
    <source>
        <dbReference type="ARBA" id="ARBA00022630"/>
    </source>
</evidence>
<evidence type="ECO:0000256" key="2">
    <source>
        <dbReference type="ARBA" id="ARBA00022827"/>
    </source>
</evidence>
<dbReference type="STRING" id="45235.A0A2K3QCI2"/>
<gene>
    <name evidence="6" type="ORF">TCAP_04840</name>
</gene>
<feature type="domain" description="FAD-binding" evidence="5">
    <location>
        <begin position="53"/>
        <end position="219"/>
    </location>
</feature>
<comment type="caution">
    <text evidence="6">The sequence shown here is derived from an EMBL/GenBank/DDBJ whole genome shotgun (WGS) entry which is preliminary data.</text>
</comment>
<dbReference type="AlphaFoldDB" id="A0A2K3QCI2"/>
<dbReference type="PRINTS" id="PR00420">
    <property type="entry name" value="RNGMNOXGNASE"/>
</dbReference>
<dbReference type="SUPFAM" id="SSF51905">
    <property type="entry name" value="FAD/NAD(P)-binding domain"/>
    <property type="match status" value="1"/>
</dbReference>
<evidence type="ECO:0000256" key="4">
    <source>
        <dbReference type="SAM" id="MobiDB-lite"/>
    </source>
</evidence>
<dbReference type="Proteomes" id="UP000236621">
    <property type="component" value="Unassembled WGS sequence"/>
</dbReference>
<proteinExistence type="predicted"/>
<evidence type="ECO:0000313" key="6">
    <source>
        <dbReference type="EMBL" id="PNY25229.1"/>
    </source>
</evidence>
<dbReference type="GO" id="GO:0016709">
    <property type="term" value="F:oxidoreductase activity, acting on paired donors, with incorporation or reduction of molecular oxygen, NAD(P)H as one donor, and incorporation of one atom of oxygen"/>
    <property type="evidence" value="ECO:0007669"/>
    <property type="project" value="UniProtKB-ARBA"/>
</dbReference>
<feature type="non-terminal residue" evidence="6">
    <location>
        <position position="219"/>
    </location>
</feature>
<dbReference type="PANTHER" id="PTHR43004">
    <property type="entry name" value="TRK SYSTEM POTASSIUM UPTAKE PROTEIN"/>
    <property type="match status" value="1"/>
</dbReference>
<dbReference type="Pfam" id="PF01494">
    <property type="entry name" value="FAD_binding_3"/>
    <property type="match status" value="1"/>
</dbReference>
<protein>
    <submittedName>
        <fullName evidence="6">Phenol 2-monooxygenase</fullName>
    </submittedName>
</protein>
<feature type="region of interest" description="Disordered" evidence="4">
    <location>
        <begin position="1"/>
        <end position="31"/>
    </location>
</feature>
<keyword evidence="2" id="KW-0274">FAD</keyword>
<dbReference type="Gene3D" id="3.30.9.10">
    <property type="entry name" value="D-Amino Acid Oxidase, subunit A, domain 2"/>
    <property type="match status" value="1"/>
</dbReference>
<sequence length="219" mass="24216">MAPGILDGSPPLDSPATEAEHQLGPVNDDEEDYEDVVAADLTLLRSFPDAPTECQVCVVGAGPAGLMLAATLARYGINCEVVDDRADQTPVGRADGLQPKTIETFRQLRLADTLLQRGVRVFDISFWRSTAEEPLHRLGREVHYPPVIDVLDPYILLVHQGIVESLFIDDLRKRGREVRRNTAFDSYELPAGKTGQLQVNCRTNVTHDKRTILAQYLVG</sequence>
<keyword evidence="1" id="KW-0285">Flavoprotein</keyword>
<dbReference type="OrthoDB" id="1716816at2759"/>
<dbReference type="InterPro" id="IPR036188">
    <property type="entry name" value="FAD/NAD-bd_sf"/>
</dbReference>
<organism evidence="6 7">
    <name type="scientific">Tolypocladium capitatum</name>
    <dbReference type="NCBI Taxonomy" id="45235"/>
    <lineage>
        <taxon>Eukaryota</taxon>
        <taxon>Fungi</taxon>
        <taxon>Dikarya</taxon>
        <taxon>Ascomycota</taxon>
        <taxon>Pezizomycotina</taxon>
        <taxon>Sordariomycetes</taxon>
        <taxon>Hypocreomycetidae</taxon>
        <taxon>Hypocreales</taxon>
        <taxon>Ophiocordycipitaceae</taxon>
        <taxon>Tolypocladium</taxon>
    </lineage>
</organism>
<dbReference type="InterPro" id="IPR050641">
    <property type="entry name" value="RIFMO-like"/>
</dbReference>
<dbReference type="PROSITE" id="PS50007">
    <property type="entry name" value="PIPLC_X_DOMAIN"/>
    <property type="match status" value="1"/>
</dbReference>
<name>A0A2K3QCI2_9HYPO</name>
<accession>A0A2K3QCI2</accession>
<dbReference type="GO" id="GO:0071949">
    <property type="term" value="F:FAD binding"/>
    <property type="evidence" value="ECO:0007669"/>
    <property type="project" value="InterPro"/>
</dbReference>
<keyword evidence="6" id="KW-0503">Monooxygenase</keyword>
<keyword evidence="7" id="KW-1185">Reference proteome</keyword>
<dbReference type="EMBL" id="NRSZ01000788">
    <property type="protein sequence ID" value="PNY25229.1"/>
    <property type="molecule type" value="Genomic_DNA"/>
</dbReference>
<evidence type="ECO:0000259" key="5">
    <source>
        <dbReference type="Pfam" id="PF01494"/>
    </source>
</evidence>
<dbReference type="PANTHER" id="PTHR43004:SF4">
    <property type="entry name" value="FAD-BINDING DOMAIN-CONTAINING PROTEIN"/>
    <property type="match status" value="1"/>
</dbReference>
<dbReference type="Gene3D" id="3.50.50.60">
    <property type="entry name" value="FAD/NAD(P)-binding domain"/>
    <property type="match status" value="1"/>
</dbReference>
<evidence type="ECO:0000256" key="3">
    <source>
        <dbReference type="ARBA" id="ARBA00023002"/>
    </source>
</evidence>
<evidence type="ECO:0000313" key="7">
    <source>
        <dbReference type="Proteomes" id="UP000236621"/>
    </source>
</evidence>
<dbReference type="InterPro" id="IPR002938">
    <property type="entry name" value="FAD-bd"/>
</dbReference>
<reference evidence="6 7" key="1">
    <citation type="submission" date="2017-08" db="EMBL/GenBank/DDBJ databases">
        <title>Harnessing the power of phylogenomics to disentangle the directionality and signatures of interkingdom host jumping in the parasitic fungal genus Tolypocladium.</title>
        <authorList>
            <person name="Quandt C.A."/>
            <person name="Patterson W."/>
            <person name="Spatafora J.W."/>
        </authorList>
    </citation>
    <scope>NUCLEOTIDE SEQUENCE [LARGE SCALE GENOMIC DNA]</scope>
    <source>
        <strain evidence="6 7">CBS 113982</strain>
    </source>
</reference>